<feature type="transmembrane region" description="Helical" evidence="1">
    <location>
        <begin position="42"/>
        <end position="65"/>
    </location>
</feature>
<reference evidence="2 3" key="1">
    <citation type="submission" date="2013-07" db="EMBL/GenBank/DDBJ databases">
        <title>Isolation of a new Chlamydia species from the feral Sacred Ibis (Threskiornis aethiopicus): Chlamydia ibidis.</title>
        <authorList>
            <person name="Vorimore F."/>
            <person name="Hsia R.-C."/>
            <person name="Huot-Creasy H."/>
            <person name="Bastian S."/>
            <person name="Deruyter L."/>
            <person name="Passet A."/>
            <person name="Sachse K."/>
            <person name="Bavoil P."/>
            <person name="Myers G."/>
            <person name="Laroucau K."/>
        </authorList>
    </citation>
    <scope>NUCLEOTIDE SEQUENCE [LARGE SCALE GENOMIC DNA]</scope>
    <source>
        <strain evidence="2 3">10-1398/6</strain>
    </source>
</reference>
<proteinExistence type="predicted"/>
<name>A0ABN0MZM9_9CHLA</name>
<organism evidence="2 3">
    <name type="scientific">Chlamydia ibidis 10-1398/6</name>
    <dbReference type="NCBI Taxonomy" id="1046581"/>
    <lineage>
        <taxon>Bacteria</taxon>
        <taxon>Pseudomonadati</taxon>
        <taxon>Chlamydiota</taxon>
        <taxon>Chlamydiia</taxon>
        <taxon>Chlamydiales</taxon>
        <taxon>Chlamydiaceae</taxon>
        <taxon>Chlamydia/Chlamydophila group</taxon>
        <taxon>Chlamydia</taxon>
    </lineage>
</organism>
<protein>
    <submittedName>
        <fullName evidence="2">Uncharacterized protein</fullName>
    </submittedName>
</protein>
<accession>A0ABN0MZM9</accession>
<evidence type="ECO:0000256" key="1">
    <source>
        <dbReference type="SAM" id="Phobius"/>
    </source>
</evidence>
<evidence type="ECO:0000313" key="2">
    <source>
        <dbReference type="EMBL" id="EQM62699.1"/>
    </source>
</evidence>
<keyword evidence="3" id="KW-1185">Reference proteome</keyword>
<dbReference type="EMBL" id="APJW01000002">
    <property type="protein sequence ID" value="EQM62699.1"/>
    <property type="molecule type" value="Genomic_DNA"/>
</dbReference>
<keyword evidence="1" id="KW-0472">Membrane</keyword>
<evidence type="ECO:0000313" key="3">
    <source>
        <dbReference type="Proteomes" id="UP000016064"/>
    </source>
</evidence>
<gene>
    <name evidence="2" type="ORF">H359_0679</name>
</gene>
<sequence length="149" mass="16253">MRKSLVPSPVVELSMAIVGVLSISASVVFLTGIVPFSFSPVLGALVLSIGVGLLIASVASAVLVSREIKRERYWRSQVMKWDDLFMDCHSHCSSMLSINQNARVIPKKTLGEKRVVSSATSRRSSPKLYSSSLNQEEYLSCLSDSSDDN</sequence>
<dbReference type="Proteomes" id="UP000016064">
    <property type="component" value="Unassembled WGS sequence"/>
</dbReference>
<feature type="transmembrane region" description="Helical" evidence="1">
    <location>
        <begin position="12"/>
        <end position="36"/>
    </location>
</feature>
<comment type="caution">
    <text evidence="2">The sequence shown here is derived from an EMBL/GenBank/DDBJ whole genome shotgun (WGS) entry which is preliminary data.</text>
</comment>
<keyword evidence="1" id="KW-1133">Transmembrane helix</keyword>
<keyword evidence="1" id="KW-0812">Transmembrane</keyword>